<feature type="compositionally biased region" description="Polar residues" evidence="1">
    <location>
        <begin position="1757"/>
        <end position="1777"/>
    </location>
</feature>
<feature type="region of interest" description="Disordered" evidence="1">
    <location>
        <begin position="607"/>
        <end position="708"/>
    </location>
</feature>
<feature type="region of interest" description="Disordered" evidence="1">
    <location>
        <begin position="1719"/>
        <end position="1784"/>
    </location>
</feature>
<name>A0A0G4GBD0_9ALVE</name>
<protein>
    <submittedName>
        <fullName evidence="2">Uncharacterized protein</fullName>
    </submittedName>
</protein>
<feature type="region of interest" description="Disordered" evidence="1">
    <location>
        <begin position="735"/>
        <end position="882"/>
    </location>
</feature>
<feature type="region of interest" description="Disordered" evidence="1">
    <location>
        <begin position="1247"/>
        <end position="1303"/>
    </location>
</feature>
<feature type="region of interest" description="Disordered" evidence="1">
    <location>
        <begin position="232"/>
        <end position="251"/>
    </location>
</feature>
<feature type="compositionally biased region" description="Basic and acidic residues" evidence="1">
    <location>
        <begin position="1483"/>
        <end position="1498"/>
    </location>
</feature>
<feature type="compositionally biased region" description="Polar residues" evidence="1">
    <location>
        <begin position="1004"/>
        <end position="1031"/>
    </location>
</feature>
<feature type="compositionally biased region" description="Low complexity" evidence="1">
    <location>
        <begin position="1252"/>
        <end position="1261"/>
    </location>
</feature>
<feature type="region of interest" description="Disordered" evidence="1">
    <location>
        <begin position="1181"/>
        <end position="1205"/>
    </location>
</feature>
<feature type="compositionally biased region" description="Basic and acidic residues" evidence="1">
    <location>
        <begin position="87"/>
        <end position="103"/>
    </location>
</feature>
<feature type="region of interest" description="Disordered" evidence="1">
    <location>
        <begin position="1316"/>
        <end position="1351"/>
    </location>
</feature>
<feature type="compositionally biased region" description="Low complexity" evidence="1">
    <location>
        <begin position="1472"/>
        <end position="1482"/>
    </location>
</feature>
<feature type="region of interest" description="Disordered" evidence="1">
    <location>
        <begin position="996"/>
        <end position="1031"/>
    </location>
</feature>
<feature type="compositionally biased region" description="Basic and acidic residues" evidence="1">
    <location>
        <begin position="674"/>
        <end position="700"/>
    </location>
</feature>
<feature type="compositionally biased region" description="Polar residues" evidence="1">
    <location>
        <begin position="1720"/>
        <end position="1731"/>
    </location>
</feature>
<feature type="region of interest" description="Disordered" evidence="1">
    <location>
        <begin position="1"/>
        <end position="121"/>
    </location>
</feature>
<feature type="compositionally biased region" description="Pro residues" evidence="1">
    <location>
        <begin position="1511"/>
        <end position="1521"/>
    </location>
</feature>
<feature type="compositionally biased region" description="Low complexity" evidence="1">
    <location>
        <begin position="788"/>
        <end position="803"/>
    </location>
</feature>
<feature type="compositionally biased region" description="Polar residues" evidence="1">
    <location>
        <begin position="12"/>
        <end position="30"/>
    </location>
</feature>
<feature type="compositionally biased region" description="Basic and acidic residues" evidence="1">
    <location>
        <begin position="1536"/>
        <end position="1554"/>
    </location>
</feature>
<dbReference type="VEuPathDB" id="CryptoDB:Cvel_21000"/>
<feature type="compositionally biased region" description="Low complexity" evidence="1">
    <location>
        <begin position="42"/>
        <end position="53"/>
    </location>
</feature>
<feature type="compositionally biased region" description="Basic and acidic residues" evidence="1">
    <location>
        <begin position="1666"/>
        <end position="1675"/>
    </location>
</feature>
<reference evidence="2" key="1">
    <citation type="submission" date="2014-11" db="EMBL/GenBank/DDBJ databases">
        <authorList>
            <person name="Otto D Thomas"/>
            <person name="Naeem Raeece"/>
        </authorList>
    </citation>
    <scope>NUCLEOTIDE SEQUENCE</scope>
</reference>
<feature type="region of interest" description="Disordered" evidence="1">
    <location>
        <begin position="927"/>
        <end position="975"/>
    </location>
</feature>
<gene>
    <name evidence="2" type="ORF">Cvel_21000</name>
</gene>
<feature type="region of interest" description="Disordered" evidence="1">
    <location>
        <begin position="1601"/>
        <end position="1683"/>
    </location>
</feature>
<feature type="compositionally biased region" description="Low complexity" evidence="1">
    <location>
        <begin position="1288"/>
        <end position="1297"/>
    </location>
</feature>
<organism evidence="2">
    <name type="scientific">Chromera velia CCMP2878</name>
    <dbReference type="NCBI Taxonomy" id="1169474"/>
    <lineage>
        <taxon>Eukaryota</taxon>
        <taxon>Sar</taxon>
        <taxon>Alveolata</taxon>
        <taxon>Colpodellida</taxon>
        <taxon>Chromeraceae</taxon>
        <taxon>Chromera</taxon>
    </lineage>
</organism>
<dbReference type="EMBL" id="CDMZ01001031">
    <property type="protein sequence ID" value="CEM25977.1"/>
    <property type="molecule type" value="Genomic_DNA"/>
</dbReference>
<feature type="compositionally biased region" description="Polar residues" evidence="1">
    <location>
        <begin position="1427"/>
        <end position="1443"/>
    </location>
</feature>
<feature type="compositionally biased region" description="Polar residues" evidence="1">
    <location>
        <begin position="819"/>
        <end position="829"/>
    </location>
</feature>
<accession>A0A0G4GBD0</accession>
<proteinExistence type="predicted"/>
<feature type="compositionally biased region" description="Basic and acidic residues" evidence="1">
    <location>
        <begin position="1450"/>
        <end position="1471"/>
    </location>
</feature>
<evidence type="ECO:0000313" key="2">
    <source>
        <dbReference type="EMBL" id="CEM25977.1"/>
    </source>
</evidence>
<feature type="compositionally biased region" description="Basic and acidic residues" evidence="1">
    <location>
        <begin position="1610"/>
        <end position="1620"/>
    </location>
</feature>
<feature type="region of interest" description="Disordered" evidence="1">
    <location>
        <begin position="1370"/>
        <end position="1589"/>
    </location>
</feature>
<evidence type="ECO:0000256" key="1">
    <source>
        <dbReference type="SAM" id="MobiDB-lite"/>
    </source>
</evidence>
<feature type="compositionally biased region" description="Polar residues" evidence="1">
    <location>
        <begin position="67"/>
        <end position="86"/>
    </location>
</feature>
<feature type="compositionally biased region" description="Basic and acidic residues" evidence="1">
    <location>
        <begin position="644"/>
        <end position="657"/>
    </location>
</feature>
<sequence length="1826" mass="198357">MPPRLARKARPDSSQSARAKTAGSQESQQGGKEKDKSLKRQSSASSMGASVASFKRGTSASVLRASSAISPHSALANSAASPFSSTLKEEKFDPFRRLREKAARTSSARQKKKSVIADSRKEELGKSKFTVGIDLTPHVEVKMQAGGATAKWNKSAKQRLKEMVAPLGRDMTSREADEGVSKAPDFGSLLAELDWEAERKRQEAELIETAEKDHGKRELTFKERLDKRDKFLNRTEQSRKTKATLEREAQEAQLRQDGDMYEILNKFMLSNQANAGPAGQTNTNGLGIADQEADDNRVPVVLTHALPPKAVKRNPRGFFEVVGQRLCWVSHTLMELVMLRKADLDAAEEINQRILRTELENFVYDAMPRKICAEVMLIATGEVLLIEDHDPLCKRQSFPPDGPDQQIVLVPEGSWLLDGMRTRGRQRFDCKVESPTVDMLVCPVHIFKDSCMQLGVKEADIIVDAFDEMSQAKQAFAEQHAANRRENPEKFLIPRLETKNPCPEFFLPMNAPWPRSKEPPLTGRVRLGPQSFDGQSMDFSGIGNEVQNEQVDLNQMMLRMEGENCQGRFNWTRTATYFVHRVASLKTVPSISRRKVKTLQALRHIQTAERGTRLPGRCVAHGPPPGRVVSARGSQRGGTSSVTPREELPEKGAERDVASAPAADSGGFVTDSDENVRGDSSRENTTRGDSSRENTTRGDPSRVLTTADSVQRPGTAAVISELDPLQTSAVVAAASAAVSPKGKLTLTHGTGLRTAPSSSTLWACGEEDAFPPPPLKGNARERGDGTLSPASSQSGRSGSKSPAASRPKMSRLTPHRESTQSASLPSRQTGGDRRSKSVRLYDPLKAPLSPRAPYAGVVNRDSGTRKVNQIENPPVVREGESVLSDRPAYPSYEDGLRVAVLSHVSRTQEWVLASHLLKAERAREATMYPLDSPGGDPRSLPSQVVSSRGPGPTASVFDPVEEADRKQSPASLQGRKGLVPRLLSIGGFPVSEAVRGRRGMSLSPFPSRSRQKQMQDQGPTSEADSSPTKQSFAAAPEILGAMERIRRLETQGPLGQGFTGPLGVHKWQAALPEFFKPDTDGPRRNSIVQATHADSSNTHQHTIPRSVVFFPPVPRRQHEENRRFRSPPRRRLLRPNIASSDEGVASSARSVLIQTVSSYPHLWSKFDPLFPSYRNTHAVRGQPVLGRGDRLGGGGPGSPPREAFKPLKRVPAVAARRFSNSPWVRACKVMMILAMLGPIDSSARGKHPFFDSTDGSGSSSEGGRKSASRPQTAHSSPQAGAKGGGGNQKQQQQQGAQHPKALPGTLVITETEKMLAEKTSASKKRNLTTGAQKTKFLTPRPTNQPPTLRDIKRRTMPPCATLTDHFIAHLSSTNDKKKSGTTLPSHPPDVSLFSSLHRRPGPEDEPGPSSFPSRPSTGRRLPPDRPVTSQSSPSLPTQITTRSHGALSARDGETETEREKGRERGERDTRPRSSLSSRPPSRIHTEQDQIATKPKETEAQDDEDQEHDLSSPPPPAPPPRGSTPIPFRCLPPGPPGERRPTTPSRSAREEREGRALAGGEWVSHRTAPGSQRLRPSAGAAFFGPSDPTAVLELPDFAGFCLASRENSPSRNRDRERERRSRVPPPSPQPSNLHSAAGTRILSAEALSGQREGPPLENPPASAWGDHGVKPLREGRTGGNASEVGDLSSFELYQSFRDPSLHPAPSVPSFSVRWEHPVASVVQQSQAPTSQGAVLPPPGSGGEKSGTRLKRLVGASLAQKSLGSSSTGEKKQQVTSRPAQPAVTAIPRRLLGQSCPGSIWPSKGGKEVRDTLKACLGTSHWESGAPP</sequence>